<sequence>MVQLEMLMGVLEFFLGLQAQVKAGLLGVLSLTVACIALRARHTRTAVGAAVLFVILMSQT</sequence>
<keyword evidence="1" id="KW-1133">Transmembrane helix</keyword>
<evidence type="ECO:0000256" key="1">
    <source>
        <dbReference type="SAM" id="Phobius"/>
    </source>
</evidence>
<proteinExistence type="predicted"/>
<dbReference type="EMBL" id="CP163435">
    <property type="protein sequence ID" value="XDQ27666.1"/>
    <property type="molecule type" value="Genomic_DNA"/>
</dbReference>
<keyword evidence="1" id="KW-0812">Transmembrane</keyword>
<accession>A0AB39PCT9</accession>
<dbReference type="RefSeq" id="WP_369234971.1">
    <property type="nucleotide sequence ID" value="NZ_CP163435.1"/>
</dbReference>
<name>A0AB39PCT9_9ACTN</name>
<keyword evidence="1" id="KW-0472">Membrane</keyword>
<reference evidence="2" key="1">
    <citation type="submission" date="2024-07" db="EMBL/GenBank/DDBJ databases">
        <authorList>
            <person name="Yu S.T."/>
        </authorList>
    </citation>
    <scope>NUCLEOTIDE SEQUENCE</scope>
    <source>
        <strain evidence="2">R21</strain>
    </source>
</reference>
<evidence type="ECO:0000313" key="2">
    <source>
        <dbReference type="EMBL" id="XDQ27666.1"/>
    </source>
</evidence>
<gene>
    <name evidence="2" type="ORF">AB5J56_24510</name>
</gene>
<dbReference type="AlphaFoldDB" id="A0AB39PCT9"/>
<protein>
    <submittedName>
        <fullName evidence="2">Uncharacterized protein</fullName>
    </submittedName>
</protein>
<organism evidence="2">
    <name type="scientific">Streptomyces sp. R21</name>
    <dbReference type="NCBI Taxonomy" id="3238627"/>
    <lineage>
        <taxon>Bacteria</taxon>
        <taxon>Bacillati</taxon>
        <taxon>Actinomycetota</taxon>
        <taxon>Actinomycetes</taxon>
        <taxon>Kitasatosporales</taxon>
        <taxon>Streptomycetaceae</taxon>
        <taxon>Streptomyces</taxon>
    </lineage>
</organism>
<feature type="transmembrane region" description="Helical" evidence="1">
    <location>
        <begin position="20"/>
        <end position="38"/>
    </location>
</feature>